<evidence type="ECO:0000313" key="1">
    <source>
        <dbReference type="EMBL" id="GBG87097.1"/>
    </source>
</evidence>
<name>A0A388LXQ3_CHABU</name>
<keyword evidence="2" id="KW-1185">Reference proteome</keyword>
<accession>A0A388LXQ3</accession>
<reference evidence="1 2" key="1">
    <citation type="journal article" date="2018" name="Cell">
        <title>The Chara Genome: Secondary Complexity and Implications for Plant Terrestrialization.</title>
        <authorList>
            <person name="Nishiyama T."/>
            <person name="Sakayama H."/>
            <person name="Vries J.D."/>
            <person name="Buschmann H."/>
            <person name="Saint-Marcoux D."/>
            <person name="Ullrich K.K."/>
            <person name="Haas F.B."/>
            <person name="Vanderstraeten L."/>
            <person name="Becker D."/>
            <person name="Lang D."/>
            <person name="Vosolsobe S."/>
            <person name="Rombauts S."/>
            <person name="Wilhelmsson P.K.I."/>
            <person name="Janitza P."/>
            <person name="Kern R."/>
            <person name="Heyl A."/>
            <person name="Rumpler F."/>
            <person name="Villalobos L.I.A.C."/>
            <person name="Clay J.M."/>
            <person name="Skokan R."/>
            <person name="Toyoda A."/>
            <person name="Suzuki Y."/>
            <person name="Kagoshima H."/>
            <person name="Schijlen E."/>
            <person name="Tajeshwar N."/>
            <person name="Catarino B."/>
            <person name="Hetherington A.J."/>
            <person name="Saltykova A."/>
            <person name="Bonnot C."/>
            <person name="Breuninger H."/>
            <person name="Symeonidi A."/>
            <person name="Radhakrishnan G.V."/>
            <person name="Van Nieuwerburgh F."/>
            <person name="Deforce D."/>
            <person name="Chang C."/>
            <person name="Karol K.G."/>
            <person name="Hedrich R."/>
            <person name="Ulvskov P."/>
            <person name="Glockner G."/>
            <person name="Delwiche C.F."/>
            <person name="Petrasek J."/>
            <person name="Van de Peer Y."/>
            <person name="Friml J."/>
            <person name="Beilby M."/>
            <person name="Dolan L."/>
            <person name="Kohara Y."/>
            <person name="Sugano S."/>
            <person name="Fujiyama A."/>
            <person name="Delaux P.-M."/>
            <person name="Quint M."/>
            <person name="TheiBen G."/>
            <person name="Hagemann M."/>
            <person name="Harholt J."/>
            <person name="Dunand C."/>
            <person name="Zachgo S."/>
            <person name="Langdale J."/>
            <person name="Maumus F."/>
            <person name="Straeten D.V.D."/>
            <person name="Gould S.B."/>
            <person name="Rensing S.A."/>
        </authorList>
    </citation>
    <scope>NUCLEOTIDE SEQUENCE [LARGE SCALE GENOMIC DNA]</scope>
    <source>
        <strain evidence="1 2">S276</strain>
    </source>
</reference>
<sequence>MILAAGSVHPQAKWYVGLRQGRKKRALTAKERHMRIIHLSRRSLAANWPFYVSKPLTLRITVHGEYTYTAREQNIHAALATVSLILLSSDRVVPAIMQGSVLLAICMWDSAAR</sequence>
<dbReference type="Proteomes" id="UP000265515">
    <property type="component" value="Unassembled WGS sequence"/>
</dbReference>
<proteinExistence type="predicted"/>
<comment type="caution">
    <text evidence="1">The sequence shown here is derived from an EMBL/GenBank/DDBJ whole genome shotgun (WGS) entry which is preliminary data.</text>
</comment>
<evidence type="ECO:0000313" key="2">
    <source>
        <dbReference type="Proteomes" id="UP000265515"/>
    </source>
</evidence>
<gene>
    <name evidence="1" type="ORF">CBR_g44553</name>
</gene>
<organism evidence="1 2">
    <name type="scientific">Chara braunii</name>
    <name type="common">Braun's stonewort</name>
    <dbReference type="NCBI Taxonomy" id="69332"/>
    <lineage>
        <taxon>Eukaryota</taxon>
        <taxon>Viridiplantae</taxon>
        <taxon>Streptophyta</taxon>
        <taxon>Charophyceae</taxon>
        <taxon>Charales</taxon>
        <taxon>Characeae</taxon>
        <taxon>Chara</taxon>
    </lineage>
</organism>
<protein>
    <submittedName>
        <fullName evidence="1">Uncharacterized protein</fullName>
    </submittedName>
</protein>
<dbReference type="EMBL" id="BFEA01000595">
    <property type="protein sequence ID" value="GBG87097.1"/>
    <property type="molecule type" value="Genomic_DNA"/>
</dbReference>
<dbReference type="AlphaFoldDB" id="A0A388LXQ3"/>
<dbReference type="Gramene" id="GBG87097">
    <property type="protein sequence ID" value="GBG87097"/>
    <property type="gene ID" value="CBR_g44553"/>
</dbReference>